<keyword evidence="1" id="KW-0472">Membrane</keyword>
<evidence type="ECO:0000256" key="1">
    <source>
        <dbReference type="SAM" id="Phobius"/>
    </source>
</evidence>
<protein>
    <submittedName>
        <fullName evidence="2">Uncharacterized protein</fullName>
    </submittedName>
</protein>
<feature type="transmembrane region" description="Helical" evidence="1">
    <location>
        <begin position="6"/>
        <end position="32"/>
    </location>
</feature>
<name>A0A0B6YIW2_9EUPU</name>
<dbReference type="AlphaFoldDB" id="A0A0B6YIW2"/>
<gene>
    <name evidence="2" type="primary">ORF26782</name>
</gene>
<dbReference type="EMBL" id="HACG01009229">
    <property type="protein sequence ID" value="CEK56094.1"/>
    <property type="molecule type" value="Transcribed_RNA"/>
</dbReference>
<feature type="non-terminal residue" evidence="2">
    <location>
        <position position="1"/>
    </location>
</feature>
<keyword evidence="1" id="KW-0812">Transmembrane</keyword>
<accession>A0A0B6YIW2</accession>
<feature type="non-terminal residue" evidence="2">
    <location>
        <position position="69"/>
    </location>
</feature>
<reference evidence="2" key="1">
    <citation type="submission" date="2014-12" db="EMBL/GenBank/DDBJ databases">
        <title>Insight into the proteome of Arion vulgaris.</title>
        <authorList>
            <person name="Aradska J."/>
            <person name="Bulat T."/>
            <person name="Smidak R."/>
            <person name="Sarate P."/>
            <person name="Gangsoo J."/>
            <person name="Sialana F."/>
            <person name="Bilban M."/>
            <person name="Lubec G."/>
        </authorList>
    </citation>
    <scope>NUCLEOTIDE SEQUENCE</scope>
    <source>
        <tissue evidence="2">Skin</tissue>
    </source>
</reference>
<keyword evidence="1" id="KW-1133">Transmembrane helix</keyword>
<organism evidence="2">
    <name type="scientific">Arion vulgaris</name>
    <dbReference type="NCBI Taxonomy" id="1028688"/>
    <lineage>
        <taxon>Eukaryota</taxon>
        <taxon>Metazoa</taxon>
        <taxon>Spiralia</taxon>
        <taxon>Lophotrochozoa</taxon>
        <taxon>Mollusca</taxon>
        <taxon>Gastropoda</taxon>
        <taxon>Heterobranchia</taxon>
        <taxon>Euthyneura</taxon>
        <taxon>Panpulmonata</taxon>
        <taxon>Eupulmonata</taxon>
        <taxon>Stylommatophora</taxon>
        <taxon>Helicina</taxon>
        <taxon>Arionoidea</taxon>
        <taxon>Arionidae</taxon>
        <taxon>Arion</taxon>
    </lineage>
</organism>
<proteinExistence type="predicted"/>
<evidence type="ECO:0000313" key="2">
    <source>
        <dbReference type="EMBL" id="CEK56094.1"/>
    </source>
</evidence>
<sequence length="69" mass="7915">DVCQVSVAAVVCVVLMTVLMSAVLFVLLAFLWGRCRRQKCKEHHKHVTLTHQHIKKPTHLSDHIWTISD</sequence>